<dbReference type="Proteomes" id="UP001596001">
    <property type="component" value="Unassembled WGS sequence"/>
</dbReference>
<dbReference type="InterPro" id="IPR026024">
    <property type="entry name" value="Chemotaxis_MeTrfase_CheR"/>
</dbReference>
<dbReference type="PANTHER" id="PTHR24422:SF26">
    <property type="entry name" value="CHEMOTAXIS PROTEIN METHYLTRANSFERASE"/>
    <property type="match status" value="1"/>
</dbReference>
<dbReference type="PANTHER" id="PTHR24422">
    <property type="entry name" value="CHEMOTAXIS PROTEIN METHYLTRANSFERASE"/>
    <property type="match status" value="1"/>
</dbReference>
<dbReference type="Gene3D" id="3.40.50.150">
    <property type="entry name" value="Vaccinia Virus protein VP39"/>
    <property type="match status" value="1"/>
</dbReference>
<keyword evidence="4 5" id="KW-0949">S-adenosyl-L-methionine</keyword>
<accession>A0ABV9QDP7</accession>
<dbReference type="RefSeq" id="WP_382433254.1">
    <property type="nucleotide sequence ID" value="NZ_JBHSHJ010000009.1"/>
</dbReference>
<reference evidence="8" key="1">
    <citation type="journal article" date="2019" name="Int. J. Syst. Evol. Microbiol.">
        <title>The Global Catalogue of Microorganisms (GCM) 10K type strain sequencing project: providing services to taxonomists for standard genome sequencing and annotation.</title>
        <authorList>
            <consortium name="The Broad Institute Genomics Platform"/>
            <consortium name="The Broad Institute Genome Sequencing Center for Infectious Disease"/>
            <person name="Wu L."/>
            <person name="Ma J."/>
        </authorList>
    </citation>
    <scope>NUCLEOTIDE SEQUENCE [LARGE SCALE GENOMIC DNA]</scope>
    <source>
        <strain evidence="8">CCUG 49452</strain>
    </source>
</reference>
<feature type="domain" description="CheR-type methyltransferase" evidence="6">
    <location>
        <begin position="16"/>
        <end position="281"/>
    </location>
</feature>
<dbReference type="EMBL" id="JBHSHJ010000009">
    <property type="protein sequence ID" value="MFC4789661.1"/>
    <property type="molecule type" value="Genomic_DNA"/>
</dbReference>
<evidence type="ECO:0000259" key="6">
    <source>
        <dbReference type="PROSITE" id="PS50123"/>
    </source>
</evidence>
<dbReference type="Pfam" id="PF03705">
    <property type="entry name" value="CheR_N"/>
    <property type="match status" value="1"/>
</dbReference>
<evidence type="ECO:0000313" key="7">
    <source>
        <dbReference type="EMBL" id="MFC4789661.1"/>
    </source>
</evidence>
<evidence type="ECO:0000256" key="5">
    <source>
        <dbReference type="PIRNR" id="PIRNR000410"/>
    </source>
</evidence>
<dbReference type="PIRSF" id="PIRSF000410">
    <property type="entry name" value="CheR"/>
    <property type="match status" value="1"/>
</dbReference>
<dbReference type="InterPro" id="IPR000780">
    <property type="entry name" value="CheR_MeTrfase"/>
</dbReference>
<comment type="caution">
    <text evidence="7">The sequence shown here is derived from an EMBL/GenBank/DDBJ whole genome shotgun (WGS) entry which is preliminary data.</text>
</comment>
<protein>
    <recommendedName>
        <fullName evidence="5">Chemotaxis protein methyltransferase</fullName>
        <ecNumber evidence="5">2.1.1.80</ecNumber>
    </recommendedName>
</protein>
<dbReference type="Pfam" id="PF01739">
    <property type="entry name" value="CheR"/>
    <property type="match status" value="1"/>
</dbReference>
<dbReference type="PROSITE" id="PS50123">
    <property type="entry name" value="CHER"/>
    <property type="match status" value="1"/>
</dbReference>
<dbReference type="GO" id="GO:0032259">
    <property type="term" value="P:methylation"/>
    <property type="evidence" value="ECO:0007669"/>
    <property type="project" value="UniProtKB-KW"/>
</dbReference>
<dbReference type="InterPro" id="IPR029063">
    <property type="entry name" value="SAM-dependent_MTases_sf"/>
</dbReference>
<dbReference type="EC" id="2.1.1.80" evidence="5"/>
<evidence type="ECO:0000313" key="8">
    <source>
        <dbReference type="Proteomes" id="UP001596001"/>
    </source>
</evidence>
<keyword evidence="8" id="KW-1185">Reference proteome</keyword>
<gene>
    <name evidence="7" type="ORF">ACFO6X_11800</name>
</gene>
<comment type="catalytic activity">
    <reaction evidence="1 5">
        <text>L-glutamyl-[protein] + S-adenosyl-L-methionine = [protein]-L-glutamate 5-O-methyl ester + S-adenosyl-L-homocysteine</text>
        <dbReference type="Rhea" id="RHEA:24452"/>
        <dbReference type="Rhea" id="RHEA-COMP:10208"/>
        <dbReference type="Rhea" id="RHEA-COMP:10311"/>
        <dbReference type="ChEBI" id="CHEBI:29973"/>
        <dbReference type="ChEBI" id="CHEBI:57856"/>
        <dbReference type="ChEBI" id="CHEBI:59789"/>
        <dbReference type="ChEBI" id="CHEBI:82795"/>
        <dbReference type="EC" id="2.1.1.80"/>
    </reaction>
</comment>
<evidence type="ECO:0000256" key="3">
    <source>
        <dbReference type="ARBA" id="ARBA00022679"/>
    </source>
</evidence>
<organism evidence="7 8">
    <name type="scientific">Giesbergeria sinuosa</name>
    <dbReference type="NCBI Taxonomy" id="80883"/>
    <lineage>
        <taxon>Bacteria</taxon>
        <taxon>Pseudomonadati</taxon>
        <taxon>Pseudomonadota</taxon>
        <taxon>Betaproteobacteria</taxon>
        <taxon>Burkholderiales</taxon>
        <taxon>Comamonadaceae</taxon>
        <taxon>Giesbergeria</taxon>
    </lineage>
</organism>
<dbReference type="InterPro" id="IPR036804">
    <property type="entry name" value="CheR_N_sf"/>
</dbReference>
<dbReference type="InterPro" id="IPR022642">
    <property type="entry name" value="CheR_C"/>
</dbReference>
<dbReference type="InterPro" id="IPR050903">
    <property type="entry name" value="Bact_Chemotaxis_MeTrfase"/>
</dbReference>
<keyword evidence="3 5" id="KW-0808">Transferase</keyword>
<dbReference type="SMART" id="SM00138">
    <property type="entry name" value="MeTrc"/>
    <property type="match status" value="1"/>
</dbReference>
<dbReference type="GO" id="GO:0008168">
    <property type="term" value="F:methyltransferase activity"/>
    <property type="evidence" value="ECO:0007669"/>
    <property type="project" value="UniProtKB-KW"/>
</dbReference>
<evidence type="ECO:0000256" key="4">
    <source>
        <dbReference type="ARBA" id="ARBA00022691"/>
    </source>
</evidence>
<evidence type="ECO:0000256" key="1">
    <source>
        <dbReference type="ARBA" id="ARBA00001541"/>
    </source>
</evidence>
<dbReference type="SUPFAM" id="SSF47757">
    <property type="entry name" value="Chemotaxis receptor methyltransferase CheR, N-terminal domain"/>
    <property type="match status" value="1"/>
</dbReference>
<dbReference type="Gene3D" id="1.10.155.10">
    <property type="entry name" value="Chemotaxis receptor methyltransferase CheR, N-terminal domain"/>
    <property type="match status" value="1"/>
</dbReference>
<name>A0ABV9QDP7_9BURK</name>
<comment type="function">
    <text evidence="5">Methylation of the membrane-bound methyl-accepting chemotaxis proteins (MCP) to form gamma-glutamyl methyl ester residues in MCP.</text>
</comment>
<sequence length="289" mass="32582">MAHPLCMPLPPLLTKLSGKEFAAFQTLIFQMTGISLSQAKKDLLVGRLARRVQALGCKSFTEYFDYLMKRKNAGELQAMINLVTTNETYFFREPRHFDFLQQCAAQRPRQNRDGFRVWSAAASSGEEAYTAAMVLAETLGQRPWEVVGTDISTKVLATAQGGHYPLTRTEGIPLSLLRKYCRKGIREQDGTLLVTKELRQRVQFLHCNLLAPASVTGQFDVILIRNLLIYFNLETKKKVIANLLPFLREDGYLIVGHSESLKGVTQALVQHLPSIYRRASSLPLVRPKV</sequence>
<evidence type="ECO:0000256" key="2">
    <source>
        <dbReference type="ARBA" id="ARBA00022603"/>
    </source>
</evidence>
<keyword evidence="2 5" id="KW-0489">Methyltransferase</keyword>
<dbReference type="PRINTS" id="PR00996">
    <property type="entry name" value="CHERMTFRASE"/>
</dbReference>
<dbReference type="InterPro" id="IPR022641">
    <property type="entry name" value="CheR_N"/>
</dbReference>
<proteinExistence type="predicted"/>
<dbReference type="SUPFAM" id="SSF53335">
    <property type="entry name" value="S-adenosyl-L-methionine-dependent methyltransferases"/>
    <property type="match status" value="1"/>
</dbReference>